<organism evidence="3 4">
    <name type="scientific">Phytophthora cactorum</name>
    <dbReference type="NCBI Taxonomy" id="29920"/>
    <lineage>
        <taxon>Eukaryota</taxon>
        <taxon>Sar</taxon>
        <taxon>Stramenopiles</taxon>
        <taxon>Oomycota</taxon>
        <taxon>Peronosporomycetes</taxon>
        <taxon>Peronosporales</taxon>
        <taxon>Peronosporaceae</taxon>
        <taxon>Phytophthora</taxon>
    </lineage>
</organism>
<comment type="caution">
    <text evidence="3">The sequence shown here is derived from an EMBL/GenBank/DDBJ whole genome shotgun (WGS) entry which is preliminary data.</text>
</comment>
<protein>
    <recommendedName>
        <fullName evidence="2">Tf2-1-like SH3-like domain-containing protein</fullName>
    </recommendedName>
</protein>
<dbReference type="VEuPathDB" id="FungiDB:PC110_g23268"/>
<proteinExistence type="predicted"/>
<dbReference type="CDD" id="cd00024">
    <property type="entry name" value="CD_CSD"/>
    <property type="match status" value="1"/>
</dbReference>
<sequence>MISDFVLQRQAVTRYVRDALQSAVDKQKENADKRGERGLLSTTGIRDSAVTNLGASKLAPRFIRPFTVLKDIGDAYTLDIPTSLRLHPTFYVGRLKRYHPATIPEPAQPTEPGDLPDVHVVPSIHRYPVPDHGAPEQESLDSAGEAAQSPYLPQEGSGAIVPYTDARVGHRERGHNKVWRREEDSRGQPCVQRSSGYLQLCQQQEGSRHAGNARVLPPEEDTWEPRANLLHDVPDVVEAYESKVAATNITADQYAVSTNANEDGCLSDHVNVIENDDLSDHENENENETETDDLSDHVYVIETDSLGDHVMSVGASRLDSSGYSAI</sequence>
<evidence type="ECO:0000259" key="2">
    <source>
        <dbReference type="Pfam" id="PF24626"/>
    </source>
</evidence>
<dbReference type="VEuPathDB" id="FungiDB:PC110_g22725"/>
<accession>A0A8T1BJL7</accession>
<dbReference type="EMBL" id="RCMK01001118">
    <property type="protein sequence ID" value="KAG2901554.1"/>
    <property type="molecule type" value="Genomic_DNA"/>
</dbReference>
<dbReference type="AlphaFoldDB" id="A0A8T1BJL7"/>
<feature type="region of interest" description="Disordered" evidence="1">
    <location>
        <begin position="276"/>
        <end position="296"/>
    </location>
</feature>
<feature type="domain" description="Tf2-1-like SH3-like" evidence="2">
    <location>
        <begin position="54"/>
        <end position="99"/>
    </location>
</feature>
<name>A0A8T1BJL7_9STRA</name>
<dbReference type="InterPro" id="IPR056924">
    <property type="entry name" value="SH3_Tf2-1"/>
</dbReference>
<evidence type="ECO:0000313" key="4">
    <source>
        <dbReference type="Proteomes" id="UP000736787"/>
    </source>
</evidence>
<evidence type="ECO:0000256" key="1">
    <source>
        <dbReference type="SAM" id="MobiDB-lite"/>
    </source>
</evidence>
<reference evidence="3" key="1">
    <citation type="submission" date="2018-10" db="EMBL/GenBank/DDBJ databases">
        <title>Effector identification in a new, highly contiguous assembly of the strawberry crown rot pathogen Phytophthora cactorum.</title>
        <authorList>
            <person name="Armitage A.D."/>
            <person name="Nellist C.F."/>
            <person name="Bates H."/>
            <person name="Vickerstaff R.J."/>
            <person name="Harrison R.J."/>
        </authorList>
    </citation>
    <scope>NUCLEOTIDE SEQUENCE</scope>
    <source>
        <strain evidence="3">4040</strain>
    </source>
</reference>
<feature type="region of interest" description="Disordered" evidence="1">
    <location>
        <begin position="129"/>
        <end position="191"/>
    </location>
</feature>
<evidence type="ECO:0000313" key="3">
    <source>
        <dbReference type="EMBL" id="KAG2901554.1"/>
    </source>
</evidence>
<dbReference type="Pfam" id="PF24626">
    <property type="entry name" value="SH3_Tf2-1"/>
    <property type="match status" value="1"/>
</dbReference>
<gene>
    <name evidence="3" type="ORF">PC117_g21697</name>
</gene>
<dbReference type="Proteomes" id="UP000736787">
    <property type="component" value="Unassembled WGS sequence"/>
</dbReference>